<accession>A0A3B3QGC2</accession>
<dbReference type="Proteomes" id="UP000261540">
    <property type="component" value="Unplaced"/>
</dbReference>
<proteinExistence type="predicted"/>
<protein>
    <submittedName>
        <fullName evidence="1">Uncharacterized protein</fullName>
    </submittedName>
</protein>
<dbReference type="GeneTree" id="ENSGT00940000176177"/>
<reference evidence="1" key="2">
    <citation type="submission" date="2025-09" db="UniProtKB">
        <authorList>
            <consortium name="Ensembl"/>
        </authorList>
    </citation>
    <scope>IDENTIFICATION</scope>
</reference>
<evidence type="ECO:0000313" key="1">
    <source>
        <dbReference type="Ensembl" id="ENSPKIP00000005173.1"/>
    </source>
</evidence>
<reference evidence="1" key="1">
    <citation type="submission" date="2025-08" db="UniProtKB">
        <authorList>
            <consortium name="Ensembl"/>
        </authorList>
    </citation>
    <scope>IDENTIFICATION</scope>
</reference>
<dbReference type="STRING" id="1676925.ENSPKIP00000005173"/>
<evidence type="ECO:0000313" key="2">
    <source>
        <dbReference type="Proteomes" id="UP000261540"/>
    </source>
</evidence>
<keyword evidence="2" id="KW-1185">Reference proteome</keyword>
<dbReference type="Ensembl" id="ENSPKIT00000029167.1">
    <property type="protein sequence ID" value="ENSPKIP00000005173.1"/>
    <property type="gene ID" value="ENSPKIG00000021963.1"/>
</dbReference>
<sequence length="61" mass="6562">MPSNLGTSSSAAALHEALDNAGRLIDRHLQDDRCFPDLSELLNVPAHSEYQLSAAVFIALV</sequence>
<name>A0A3B3QGC2_9TELE</name>
<dbReference type="AlphaFoldDB" id="A0A3B3QGC2"/>
<organism evidence="1 2">
    <name type="scientific">Paramormyrops kingsleyae</name>
    <dbReference type="NCBI Taxonomy" id="1676925"/>
    <lineage>
        <taxon>Eukaryota</taxon>
        <taxon>Metazoa</taxon>
        <taxon>Chordata</taxon>
        <taxon>Craniata</taxon>
        <taxon>Vertebrata</taxon>
        <taxon>Euteleostomi</taxon>
        <taxon>Actinopterygii</taxon>
        <taxon>Neopterygii</taxon>
        <taxon>Teleostei</taxon>
        <taxon>Osteoglossocephala</taxon>
        <taxon>Osteoglossomorpha</taxon>
        <taxon>Osteoglossiformes</taxon>
        <taxon>Mormyridae</taxon>
        <taxon>Paramormyrops</taxon>
    </lineage>
</organism>